<organism evidence="2 3">
    <name type="scientific">Desulfocucumis palustris</name>
    <dbReference type="NCBI Taxonomy" id="1898651"/>
    <lineage>
        <taxon>Bacteria</taxon>
        <taxon>Bacillati</taxon>
        <taxon>Bacillota</taxon>
        <taxon>Clostridia</taxon>
        <taxon>Eubacteriales</taxon>
        <taxon>Desulfocucumaceae</taxon>
        <taxon>Desulfocucumis</taxon>
    </lineage>
</organism>
<dbReference type="Proteomes" id="UP000239549">
    <property type="component" value="Unassembled WGS sequence"/>
</dbReference>
<proteinExistence type="predicted"/>
<feature type="domain" description="Putative regulatory protein FmdB zinc ribbon" evidence="1">
    <location>
        <begin position="34"/>
        <end position="76"/>
    </location>
</feature>
<dbReference type="Pfam" id="PF09723">
    <property type="entry name" value="Zn_ribbon_8"/>
    <property type="match status" value="1"/>
</dbReference>
<sequence length="120" mass="13073">MNMLSFKMPEGFFKPLSKKWQVKIYNFYMGGYFMPIFEYKCGDCGKVFENLELPGSEKKEPLCPACDGANVARLISAPFLPSAVGKPANDDLHTHTPCCGSSSESQGCTPGSCCGANKEN</sequence>
<evidence type="ECO:0000259" key="1">
    <source>
        <dbReference type="SMART" id="SM00834"/>
    </source>
</evidence>
<dbReference type="NCBIfam" id="TIGR02605">
    <property type="entry name" value="CxxC_CxxC_SSSS"/>
    <property type="match status" value="1"/>
</dbReference>
<dbReference type="EMBL" id="BFAV01000121">
    <property type="protein sequence ID" value="GBF33855.1"/>
    <property type="molecule type" value="Genomic_DNA"/>
</dbReference>
<evidence type="ECO:0000313" key="3">
    <source>
        <dbReference type="Proteomes" id="UP000239549"/>
    </source>
</evidence>
<dbReference type="AlphaFoldDB" id="A0A2L2XC97"/>
<comment type="caution">
    <text evidence="2">The sequence shown here is derived from an EMBL/GenBank/DDBJ whole genome shotgun (WGS) entry which is preliminary data.</text>
</comment>
<evidence type="ECO:0000313" key="2">
    <source>
        <dbReference type="EMBL" id="GBF33855.1"/>
    </source>
</evidence>
<reference evidence="3" key="1">
    <citation type="submission" date="2018-02" db="EMBL/GenBank/DDBJ databases">
        <title>Genome sequence of Desulfocucumis palustris strain NAW-5.</title>
        <authorList>
            <person name="Watanabe M."/>
            <person name="Kojima H."/>
            <person name="Fukui M."/>
        </authorList>
    </citation>
    <scope>NUCLEOTIDE SEQUENCE [LARGE SCALE GENOMIC DNA]</scope>
    <source>
        <strain evidence="3">NAW-5</strain>
    </source>
</reference>
<dbReference type="InterPro" id="IPR013429">
    <property type="entry name" value="Regulatory_FmdB_Zinc_ribbon"/>
</dbReference>
<accession>A0A2L2XC97</accession>
<dbReference type="SMART" id="SM00834">
    <property type="entry name" value="CxxC_CXXC_SSSS"/>
    <property type="match status" value="1"/>
</dbReference>
<name>A0A2L2XC97_9FIRM</name>
<gene>
    <name evidence="2" type="ORF">DCCM_2966</name>
</gene>
<protein>
    <recommendedName>
        <fullName evidence="1">Putative regulatory protein FmdB zinc ribbon domain-containing protein</fullName>
    </recommendedName>
</protein>
<keyword evidence="3" id="KW-1185">Reference proteome</keyword>